<keyword evidence="1" id="KW-0812">Transmembrane</keyword>
<reference evidence="2" key="1">
    <citation type="submission" date="2024-03" db="EMBL/GenBank/DDBJ databases">
        <title>WGS assembly of Saponaria officinalis var. Norfolk2.</title>
        <authorList>
            <person name="Jenkins J."/>
            <person name="Shu S."/>
            <person name="Grimwood J."/>
            <person name="Barry K."/>
            <person name="Goodstein D."/>
            <person name="Schmutz J."/>
            <person name="Leebens-Mack J."/>
            <person name="Osbourn A."/>
        </authorList>
    </citation>
    <scope>NUCLEOTIDE SEQUENCE [LARGE SCALE GENOMIC DNA]</scope>
    <source>
        <strain evidence="2">JIC</strain>
    </source>
</reference>
<dbReference type="PANTHER" id="PTHR36381:SF1">
    <property type="entry name" value="ETHYLENE-REGULATED TRANSCRIPT 2 (ERT2)"/>
    <property type="match status" value="1"/>
</dbReference>
<evidence type="ECO:0000256" key="1">
    <source>
        <dbReference type="SAM" id="Phobius"/>
    </source>
</evidence>
<dbReference type="PANTHER" id="PTHR36381">
    <property type="entry name" value="ETHYLENE-REGULATED TRANSCRIPT 2 (ERT2)"/>
    <property type="match status" value="1"/>
</dbReference>
<evidence type="ECO:0000313" key="3">
    <source>
        <dbReference type="Proteomes" id="UP001443914"/>
    </source>
</evidence>
<evidence type="ECO:0000313" key="2">
    <source>
        <dbReference type="EMBL" id="KAK9733252.1"/>
    </source>
</evidence>
<proteinExistence type="predicted"/>
<sequence length="515" mass="59676">MPSLWKKKGKKISRLVVDVQTSPKRRDAFAVENWVSNSPIDIFGKNKDKLHKNSKKKQRFMKQNTTITMEEHNHTYPMFHTMSSKYVPQSTLEVPISSIIDKGNESIIDEKKPDLDLNKEDNNTWENKDSLNEMRVFWLRNLIFILFMAIILYYKVFILGFTFVILFLLLLRAGDFTIPNIKYCETAMFWSILRGIFVAMVACNTKRSIFGILIGASVLIVLELVRKFTRKFPKHCVNFEQVEEIEDKRGEKNVDMVSNIEGGDVYSEDEVKENVVLINEVDREICGNVEIVQNGNKNCFEVKINQLSKDNTLSDKNAYADEEKIWNTIISEIESLDRNYSIWPRKGESVVSSPARNCEQFEEMKNGDYCSEDINQSDKVKKSRKFWKKLVPKHIRKNKKNKYGINSQPVSVDCRDECVIEYDDNDIEDLEVTSSVSSMENEDEEEHCTPTIDRCNEIMSADDYTKTYVEMGYQKDKIMKWLIILIIPLVGLTSGRIFAFVLTVIGCALFRAFKG</sequence>
<dbReference type="Proteomes" id="UP001443914">
    <property type="component" value="Unassembled WGS sequence"/>
</dbReference>
<protein>
    <submittedName>
        <fullName evidence="2">Uncharacterized protein</fullName>
    </submittedName>
</protein>
<accession>A0AAW1LHZ6</accession>
<feature type="transmembrane region" description="Helical" evidence="1">
    <location>
        <begin position="481"/>
        <end position="513"/>
    </location>
</feature>
<dbReference type="AlphaFoldDB" id="A0AAW1LHZ6"/>
<feature type="transmembrane region" description="Helical" evidence="1">
    <location>
        <begin position="208"/>
        <end position="225"/>
    </location>
</feature>
<gene>
    <name evidence="2" type="ORF">RND81_04G054600</name>
</gene>
<feature type="transmembrane region" description="Helical" evidence="1">
    <location>
        <begin position="142"/>
        <end position="171"/>
    </location>
</feature>
<name>A0AAW1LHZ6_SAPOF</name>
<keyword evidence="1" id="KW-1133">Transmembrane helix</keyword>
<keyword evidence="3" id="KW-1185">Reference proteome</keyword>
<keyword evidence="1" id="KW-0472">Membrane</keyword>
<organism evidence="2 3">
    <name type="scientific">Saponaria officinalis</name>
    <name type="common">Common soapwort</name>
    <name type="synonym">Lychnis saponaria</name>
    <dbReference type="NCBI Taxonomy" id="3572"/>
    <lineage>
        <taxon>Eukaryota</taxon>
        <taxon>Viridiplantae</taxon>
        <taxon>Streptophyta</taxon>
        <taxon>Embryophyta</taxon>
        <taxon>Tracheophyta</taxon>
        <taxon>Spermatophyta</taxon>
        <taxon>Magnoliopsida</taxon>
        <taxon>eudicotyledons</taxon>
        <taxon>Gunneridae</taxon>
        <taxon>Pentapetalae</taxon>
        <taxon>Caryophyllales</taxon>
        <taxon>Caryophyllaceae</taxon>
        <taxon>Caryophylleae</taxon>
        <taxon>Saponaria</taxon>
    </lineage>
</organism>
<comment type="caution">
    <text evidence="2">The sequence shown here is derived from an EMBL/GenBank/DDBJ whole genome shotgun (WGS) entry which is preliminary data.</text>
</comment>
<dbReference type="EMBL" id="JBDFQZ010000004">
    <property type="protein sequence ID" value="KAK9733252.1"/>
    <property type="molecule type" value="Genomic_DNA"/>
</dbReference>